<dbReference type="RefSeq" id="XP_013379592.1">
    <property type="nucleotide sequence ID" value="XM_013524138.2"/>
</dbReference>
<feature type="domain" description="C2H2-type" evidence="14">
    <location>
        <begin position="610"/>
        <end position="637"/>
    </location>
</feature>
<evidence type="ECO:0000256" key="3">
    <source>
        <dbReference type="ARBA" id="ARBA00006991"/>
    </source>
</evidence>
<feature type="compositionally biased region" description="Basic and acidic residues" evidence="13">
    <location>
        <begin position="181"/>
        <end position="200"/>
    </location>
</feature>
<keyword evidence="6 12" id="KW-0863">Zinc-finger</keyword>
<feature type="domain" description="C2H2-type" evidence="14">
    <location>
        <begin position="467"/>
        <end position="495"/>
    </location>
</feature>
<feature type="domain" description="C2H2-type" evidence="14">
    <location>
        <begin position="301"/>
        <end position="330"/>
    </location>
</feature>
<dbReference type="PROSITE" id="PS50157">
    <property type="entry name" value="ZINC_FINGER_C2H2_2"/>
    <property type="match status" value="10"/>
</dbReference>
<dbReference type="OrthoDB" id="7930430at2759"/>
<dbReference type="PROSITE" id="PS00028">
    <property type="entry name" value="ZINC_FINGER_C2H2_1"/>
    <property type="match status" value="8"/>
</dbReference>
<evidence type="ECO:0000256" key="11">
    <source>
        <dbReference type="ARBA" id="ARBA00023242"/>
    </source>
</evidence>
<dbReference type="InterPro" id="IPR013087">
    <property type="entry name" value="Znf_C2H2_type"/>
</dbReference>
<keyword evidence="10" id="KW-0804">Transcription</keyword>
<dbReference type="GO" id="GO:0000978">
    <property type="term" value="F:RNA polymerase II cis-regulatory region sequence-specific DNA binding"/>
    <property type="evidence" value="ECO:0007669"/>
    <property type="project" value="TreeGrafter"/>
</dbReference>
<feature type="region of interest" description="Disordered" evidence="13">
    <location>
        <begin position="93"/>
        <end position="114"/>
    </location>
</feature>
<organism evidence="15 16">
    <name type="scientific">Lingula anatina</name>
    <name type="common">Brachiopod</name>
    <name type="synonym">Lingula unguis</name>
    <dbReference type="NCBI Taxonomy" id="7574"/>
    <lineage>
        <taxon>Eukaryota</taxon>
        <taxon>Metazoa</taxon>
        <taxon>Spiralia</taxon>
        <taxon>Lophotrochozoa</taxon>
        <taxon>Brachiopoda</taxon>
        <taxon>Linguliformea</taxon>
        <taxon>Lingulata</taxon>
        <taxon>Lingulida</taxon>
        <taxon>Linguloidea</taxon>
        <taxon>Lingulidae</taxon>
        <taxon>Lingula</taxon>
    </lineage>
</organism>
<dbReference type="FunFam" id="3.30.160.60:FF:002716">
    <property type="entry name" value="Zinc finger protein 212"/>
    <property type="match status" value="1"/>
</dbReference>
<dbReference type="GO" id="GO:0005654">
    <property type="term" value="C:nucleoplasm"/>
    <property type="evidence" value="ECO:0007669"/>
    <property type="project" value="TreeGrafter"/>
</dbReference>
<evidence type="ECO:0000256" key="7">
    <source>
        <dbReference type="ARBA" id="ARBA00022833"/>
    </source>
</evidence>
<keyword evidence="4" id="KW-0479">Metal-binding</keyword>
<evidence type="ECO:0000256" key="10">
    <source>
        <dbReference type="ARBA" id="ARBA00023163"/>
    </source>
</evidence>
<gene>
    <name evidence="16" type="primary">LOC106151058</name>
</gene>
<evidence type="ECO:0000256" key="2">
    <source>
        <dbReference type="ARBA" id="ARBA00004123"/>
    </source>
</evidence>
<evidence type="ECO:0000256" key="4">
    <source>
        <dbReference type="ARBA" id="ARBA00022723"/>
    </source>
</evidence>
<evidence type="ECO:0000259" key="14">
    <source>
        <dbReference type="PROSITE" id="PS50157"/>
    </source>
</evidence>
<protein>
    <submittedName>
        <fullName evidence="16">Zinc finger protein 250</fullName>
    </submittedName>
</protein>
<dbReference type="InParanoid" id="A0A1S3H0Y2"/>
<evidence type="ECO:0000256" key="8">
    <source>
        <dbReference type="ARBA" id="ARBA00023015"/>
    </source>
</evidence>
<dbReference type="Pfam" id="PF00096">
    <property type="entry name" value="zf-C2H2"/>
    <property type="match status" value="4"/>
</dbReference>
<evidence type="ECO:0000256" key="13">
    <source>
        <dbReference type="SAM" id="MobiDB-lite"/>
    </source>
</evidence>
<dbReference type="PANTHER" id="PTHR24399:SF70">
    <property type="entry name" value="C2H2-TYPE DOMAIN-CONTAINING PROTEIN"/>
    <property type="match status" value="1"/>
</dbReference>
<evidence type="ECO:0000256" key="6">
    <source>
        <dbReference type="ARBA" id="ARBA00022771"/>
    </source>
</evidence>
<feature type="domain" description="C2H2-type" evidence="14">
    <location>
        <begin position="524"/>
        <end position="552"/>
    </location>
</feature>
<feature type="domain" description="C2H2-type" evidence="14">
    <location>
        <begin position="334"/>
        <end position="366"/>
    </location>
</feature>
<comment type="function">
    <text evidence="1">May be involved in transcriptional regulation.</text>
</comment>
<evidence type="ECO:0000256" key="9">
    <source>
        <dbReference type="ARBA" id="ARBA00023125"/>
    </source>
</evidence>
<name>A0A1S3H0Y2_LINAN</name>
<dbReference type="FunFam" id="3.30.160.60:FF:000097">
    <property type="entry name" value="Zinc finger protein"/>
    <property type="match status" value="1"/>
</dbReference>
<keyword evidence="11" id="KW-0539">Nucleus</keyword>
<feature type="domain" description="C2H2-type" evidence="14">
    <location>
        <begin position="582"/>
        <end position="609"/>
    </location>
</feature>
<feature type="domain" description="C2H2-type" evidence="14">
    <location>
        <begin position="666"/>
        <end position="691"/>
    </location>
</feature>
<comment type="similarity">
    <text evidence="3">Belongs to the krueppel C2H2-type zinc-finger protein family.</text>
</comment>
<evidence type="ECO:0000313" key="16">
    <source>
        <dbReference type="RefSeq" id="XP_013379592.1"/>
    </source>
</evidence>
<proteinExistence type="inferred from homology"/>
<dbReference type="GO" id="GO:0008270">
    <property type="term" value="F:zinc ion binding"/>
    <property type="evidence" value="ECO:0007669"/>
    <property type="project" value="UniProtKB-KW"/>
</dbReference>
<evidence type="ECO:0000256" key="12">
    <source>
        <dbReference type="PROSITE-ProRule" id="PRU00042"/>
    </source>
</evidence>
<feature type="domain" description="C2H2-type" evidence="14">
    <location>
        <begin position="495"/>
        <end position="522"/>
    </location>
</feature>
<dbReference type="FunFam" id="3.30.160.60:FF:001370">
    <property type="entry name" value="Zinc finger protein"/>
    <property type="match status" value="1"/>
</dbReference>
<feature type="domain" description="C2H2-type" evidence="14">
    <location>
        <begin position="554"/>
        <end position="581"/>
    </location>
</feature>
<comment type="subcellular location">
    <subcellularLocation>
        <location evidence="2">Nucleus</location>
    </subcellularLocation>
</comment>
<keyword evidence="7" id="KW-0862">Zinc</keyword>
<dbReference type="Gene3D" id="3.30.160.60">
    <property type="entry name" value="Classic Zinc Finger"/>
    <property type="match status" value="7"/>
</dbReference>
<dbReference type="SMART" id="SM00355">
    <property type="entry name" value="ZnF_C2H2"/>
    <property type="match status" value="13"/>
</dbReference>
<feature type="region of interest" description="Disordered" evidence="13">
    <location>
        <begin position="181"/>
        <end position="202"/>
    </location>
</feature>
<sequence length="691" mass="79127">MPVYTSVTAIIAQEILQTIPNATKTVTDLSSVLNLRQNWVVGDCKIEQLDANHDDSPIKQCHVQGSWEGVRDLYDALASEYDRHLGTRLVQGCSSSADPKDCTPSSSSSFSSSIPVQLGQMHSEAYVMQNPTVGKISQGSVIRDMNTAASDNSAKILAPSHHTPIWTESLGIKNDVRVSQEEHHLEEDKSNEMDPGENLHKVMPRTKRGRPLRKRYCLQNAARKGQNTNSQSVALGVEDADKYEQMCDFCDVISKTCNDYCNHIMNEHMLEKWVCSLCGLVGKDKASMKDHLVCKHWKLRYLCHKCGKTYKRSDYLQLHSCGGKKKVKRPPSNFPCLKCGEKFAKKTGLVAHLKGCEKNLNSGAESGTEFGEMTMLQMENNPVGDTFQQTSTIRTQQDNPLNAGGIDRKMKETNDVAKKMKSFNWSNIKPHCTVEKGKVSCKYCDFKSEYRCHFKVHMKRKHLQKSLQCSLCDKMFGIRADMKSHLEKVHYKVRHVCRICGKKFTTKVGLYLHTKRHTCESQSFRCELCERLFASAQYLEVHKLKAHSANPPSYVCEQCGNAYASKYYLLEHQRMHEGTPLYWCPHCCKPYYYRRSYEQHLETHNEHKRYQCQVCGMQMHTRGALNTHMRTHTGERPYACEECKKRFTQKSALTRHKRIHTGEKPFQCQLCARKFNDASILRRHMAIHQKS</sequence>
<dbReference type="InterPro" id="IPR036236">
    <property type="entry name" value="Znf_C2H2_sf"/>
</dbReference>
<evidence type="ECO:0000313" key="15">
    <source>
        <dbReference type="Proteomes" id="UP000085678"/>
    </source>
</evidence>
<keyword evidence="8" id="KW-0805">Transcription regulation</keyword>
<accession>A0A1S3H0Y2</accession>
<dbReference type="GeneID" id="106151058"/>
<evidence type="ECO:0000256" key="1">
    <source>
        <dbReference type="ARBA" id="ARBA00003767"/>
    </source>
</evidence>
<reference evidence="16" key="1">
    <citation type="submission" date="2025-08" db="UniProtKB">
        <authorList>
            <consortium name="RefSeq"/>
        </authorList>
    </citation>
    <scope>IDENTIFICATION</scope>
    <source>
        <tissue evidence="16">Gonads</tissue>
    </source>
</reference>
<evidence type="ECO:0000256" key="5">
    <source>
        <dbReference type="ARBA" id="ARBA00022737"/>
    </source>
</evidence>
<dbReference type="KEGG" id="lak:106151058"/>
<dbReference type="PANTHER" id="PTHR24399">
    <property type="entry name" value="ZINC FINGER AND BTB DOMAIN-CONTAINING"/>
    <property type="match status" value="1"/>
</dbReference>
<dbReference type="AlphaFoldDB" id="A0A1S3H0Y2"/>
<dbReference type="SUPFAM" id="SSF57667">
    <property type="entry name" value="beta-beta-alpha zinc fingers"/>
    <property type="match status" value="5"/>
</dbReference>
<dbReference type="Proteomes" id="UP000085678">
    <property type="component" value="Unplaced"/>
</dbReference>
<feature type="domain" description="C2H2-type" evidence="14">
    <location>
        <begin position="638"/>
        <end position="665"/>
    </location>
</feature>
<keyword evidence="9" id="KW-0238">DNA-binding</keyword>
<keyword evidence="15" id="KW-1185">Reference proteome</keyword>
<keyword evidence="5" id="KW-0677">Repeat</keyword>
<dbReference type="GO" id="GO:0001227">
    <property type="term" value="F:DNA-binding transcription repressor activity, RNA polymerase II-specific"/>
    <property type="evidence" value="ECO:0007669"/>
    <property type="project" value="TreeGrafter"/>
</dbReference>